<protein>
    <submittedName>
        <fullName evidence="2">Uncharacterized protein</fullName>
    </submittedName>
</protein>
<feature type="compositionally biased region" description="Polar residues" evidence="1">
    <location>
        <begin position="774"/>
        <end position="798"/>
    </location>
</feature>
<dbReference type="Proteomes" id="UP001281761">
    <property type="component" value="Unassembled WGS sequence"/>
</dbReference>
<proteinExistence type="predicted"/>
<dbReference type="SUPFAM" id="SSF50978">
    <property type="entry name" value="WD40 repeat-like"/>
    <property type="match status" value="1"/>
</dbReference>
<reference evidence="2 3" key="1">
    <citation type="journal article" date="2022" name="bioRxiv">
        <title>Genomics of Preaxostyla Flagellates Illuminates Evolutionary Transitions and the Path Towards Mitochondrial Loss.</title>
        <authorList>
            <person name="Novak L.V.F."/>
            <person name="Treitli S.C."/>
            <person name="Pyrih J."/>
            <person name="Halakuc P."/>
            <person name="Pipaliya S.V."/>
            <person name="Vacek V."/>
            <person name="Brzon O."/>
            <person name="Soukal P."/>
            <person name="Eme L."/>
            <person name="Dacks J.B."/>
            <person name="Karnkowska A."/>
            <person name="Elias M."/>
            <person name="Hampl V."/>
        </authorList>
    </citation>
    <scope>NUCLEOTIDE SEQUENCE [LARGE SCALE GENOMIC DNA]</scope>
    <source>
        <strain evidence="2">NAU3</strain>
        <tissue evidence="2">Gut</tissue>
    </source>
</reference>
<gene>
    <name evidence="2" type="ORF">BLNAU_9453</name>
</gene>
<comment type="caution">
    <text evidence="2">The sequence shown here is derived from an EMBL/GenBank/DDBJ whole genome shotgun (WGS) entry which is preliminary data.</text>
</comment>
<keyword evidence="3" id="KW-1185">Reference proteome</keyword>
<dbReference type="EMBL" id="JARBJD010000065">
    <property type="protein sequence ID" value="KAK2955594.1"/>
    <property type="molecule type" value="Genomic_DNA"/>
</dbReference>
<name>A0ABQ9XVS8_9EUKA</name>
<accession>A0ABQ9XVS8</accession>
<dbReference type="InterPro" id="IPR036322">
    <property type="entry name" value="WD40_repeat_dom_sf"/>
</dbReference>
<organism evidence="2 3">
    <name type="scientific">Blattamonas nauphoetae</name>
    <dbReference type="NCBI Taxonomy" id="2049346"/>
    <lineage>
        <taxon>Eukaryota</taxon>
        <taxon>Metamonada</taxon>
        <taxon>Preaxostyla</taxon>
        <taxon>Oxymonadida</taxon>
        <taxon>Blattamonas</taxon>
    </lineage>
</organism>
<evidence type="ECO:0000256" key="1">
    <source>
        <dbReference type="SAM" id="MobiDB-lite"/>
    </source>
</evidence>
<sequence>MMAALTNKGYIDQYEILVSVAPPPSNKAQPLTSAFFKQRYEHYGIQHAGTIKTEPANSLTTSSNGILSGASNNLQGLQSISASSIMNTLAVLTQYQRIFLLPLDAFDNNTGGTVETELRIKKLKCIAIPLCTSVEMKHISTMTPDTDLKENTLHWIQRHTSVAFCHSLNRIVVGTHCGCLEQFHVPEWMRFVLWFGDMDDQTQYPPIVPNSEHPETIILHQLLPFYQVLTHQSLYITLPWHLCSITTQQLDAEASPQKVLSPITTLLFANRSSKTSAIKIDPPIPLLAEPNIPLPQTASDSKVETPSLQNMLGSADTANLYYILPSQKSRTTVAVNPSNVVVLAMTENGTINGWDSDGTSCFFNLHSPLPPNTEEPTSSPSTSPVPIHSLCYSPLSLSLFITYTLTKPFFYKQQCLSLSQTPSTAVPSYILYSPTSLLRLNYSLNPSGHYYTIDTIKALEKAQENDTSQLAIQNHQETNLPLDIPYPNSNIRSFSYPQPISQFSLPRLVAQSPLCSAVVVCGRKGVGLLLIARPPSTPPPHTNKLFPHGVSSDLSQWMTFTYMKEEKISIATFLNENSFVVVSELEGQWFLRLFCTAIVFQSFQQFLVDQSSQSKLATVPECVQFTKEVETVKVPLPQAVSSIDACSDGIHFVLRSESGLTQTYELRNQHNPHTNEFFGYSLHSMFHNPTLPNPNKFRDCVLGEWDSKKDLHKQDLNRLLASSQQAQFVPSPVKSSISTTTEDSEGQRLTQLERAARSHCHIPIVKTIPLDPSYTPTKRLQQDVQTPQKSGQPPQPVTHSLVTEYSLHPHLFVICRVDGSVSLFDALIQKEFLLSHFSSTVVAHRRWIWVIEPGATGALFRTDEGGTRCLLNGVTESLVSGRGTFGIGGINESGELIGFDCASSVEQEESMKGHLSVRSRLVVWKKVLSDLMTESLLLFGQDEDGKESLPKRLENATDHCSELSAESGIDHLEIRERLIVRLTQYLNRKAIRVSPTDIPLPSPTRSPTTSSPHNSLNSIASNAFSGIRVGVSTEHTRTEQLHPSQSAGVVVRKQATPQALFSFLCSYDDWDAAIVSAIRMVAPSKWASFFAALSSFLSQHHLLSPLTCISPSSLIPTHSSLKIPENDPFYDEFSLHTIHEIGVALNGVDALIVSLLQKRDLSTTMNTIRIFEELNGFTKAAILSTSLIIAGIGWNHKKVVEGCTAFVERGCGIELALKTERTPDLEERTENVWKLTKELSEGKFPHIDDSAEDQRKEEEKLTFVGANAQFMILNMLEWISTSSTSLPSTFLLLSEPFAESALHYSQKIGWELPSLKKP</sequence>
<evidence type="ECO:0000313" key="2">
    <source>
        <dbReference type="EMBL" id="KAK2955594.1"/>
    </source>
</evidence>
<feature type="region of interest" description="Disordered" evidence="1">
    <location>
        <begin position="771"/>
        <end position="798"/>
    </location>
</feature>
<evidence type="ECO:0000313" key="3">
    <source>
        <dbReference type="Proteomes" id="UP001281761"/>
    </source>
</evidence>